<evidence type="ECO:0000256" key="1">
    <source>
        <dbReference type="SAM" id="MobiDB-lite"/>
    </source>
</evidence>
<feature type="compositionally biased region" description="Low complexity" evidence="1">
    <location>
        <begin position="55"/>
        <end position="73"/>
    </location>
</feature>
<reference evidence="2" key="1">
    <citation type="submission" date="2022-01" db="EMBL/GenBank/DDBJ databases">
        <authorList>
            <person name="King R."/>
        </authorList>
    </citation>
    <scope>NUCLEOTIDE SEQUENCE</scope>
</reference>
<dbReference type="Proteomes" id="UP001153709">
    <property type="component" value="Chromosome 6"/>
</dbReference>
<protein>
    <submittedName>
        <fullName evidence="2">Uncharacterized protein</fullName>
    </submittedName>
</protein>
<organism evidence="2 3">
    <name type="scientific">Diabrotica balteata</name>
    <name type="common">Banded cucumber beetle</name>
    <dbReference type="NCBI Taxonomy" id="107213"/>
    <lineage>
        <taxon>Eukaryota</taxon>
        <taxon>Metazoa</taxon>
        <taxon>Ecdysozoa</taxon>
        <taxon>Arthropoda</taxon>
        <taxon>Hexapoda</taxon>
        <taxon>Insecta</taxon>
        <taxon>Pterygota</taxon>
        <taxon>Neoptera</taxon>
        <taxon>Endopterygota</taxon>
        <taxon>Coleoptera</taxon>
        <taxon>Polyphaga</taxon>
        <taxon>Cucujiformia</taxon>
        <taxon>Chrysomeloidea</taxon>
        <taxon>Chrysomelidae</taxon>
        <taxon>Galerucinae</taxon>
        <taxon>Diabroticina</taxon>
        <taxon>Diabroticites</taxon>
        <taxon>Diabrotica</taxon>
    </lineage>
</organism>
<gene>
    <name evidence="2" type="ORF">DIABBA_LOCUS9869</name>
</gene>
<dbReference type="EMBL" id="OU898281">
    <property type="protein sequence ID" value="CAG9836816.1"/>
    <property type="molecule type" value="Genomic_DNA"/>
</dbReference>
<name>A0A9N9T596_DIABA</name>
<sequence>MPPKFQHRARNDVFQAILQLEAAYLEIHDPSQENYTHSEQRVFTSAYVNTHIQQPHYSSTPLPSPSSSHSSQHIENQHCNNPLAPIPNNSFYAQMITTLEAPVIIHLLHSPPRCLLRYLPKPLLLVIFVILWKIVEYRIMIV</sequence>
<evidence type="ECO:0000313" key="2">
    <source>
        <dbReference type="EMBL" id="CAG9836816.1"/>
    </source>
</evidence>
<feature type="region of interest" description="Disordered" evidence="1">
    <location>
        <begin position="55"/>
        <end position="79"/>
    </location>
</feature>
<keyword evidence="3" id="KW-1185">Reference proteome</keyword>
<dbReference type="OrthoDB" id="10514394at2759"/>
<dbReference type="AlphaFoldDB" id="A0A9N9T596"/>
<evidence type="ECO:0000313" key="3">
    <source>
        <dbReference type="Proteomes" id="UP001153709"/>
    </source>
</evidence>
<proteinExistence type="predicted"/>
<accession>A0A9N9T596</accession>